<sequence length="330" mass="37700">MDFECLDAKLKDRHGLEMGLLSTEEYKEMIKPVYDYIRHNHPYVTVFLLNGDGILCPLKTEKFEMFVLLGVCCTFHPFSDFVSVSQSLSVEEMHALENDNRNKVYDSRYINTINADGKDGMLVISNNQMFFDYYSYRYGAESFHGLEAKDRMQYLSSKCNKGEKILSFGIIAIVFTSSVYQDLARDIRNALASRGKNAYLLFLRDVSYERLISIDGVECIVVVDCPFFEYSGPEIHVPVVTPFEVQYALSGEWKDFDKNLFYYNELVHDSLSTGEGETSSSKALERIDVTGKALLRLKNQDVPFSYEDENDKSVHMGQSGIAGHYNKEGQ</sequence>
<feature type="region of interest" description="Disordered" evidence="1">
    <location>
        <begin position="308"/>
        <end position="330"/>
    </location>
</feature>
<dbReference type="RefSeq" id="XP_014563512.1">
    <property type="nucleotide sequence ID" value="XM_014708026.1"/>
</dbReference>
<name>A0A0B2UKD3_9MICR</name>
<dbReference type="Proteomes" id="UP000031056">
    <property type="component" value="Unassembled WGS sequence"/>
</dbReference>
<accession>A0A0B2UKD3</accession>
<evidence type="ECO:0000256" key="1">
    <source>
        <dbReference type="SAM" id="MobiDB-lite"/>
    </source>
</evidence>
<keyword evidence="3" id="KW-1185">Reference proteome</keyword>
<dbReference type="NCBIfam" id="TIGR00322">
    <property type="entry name" value="diphth2_R"/>
    <property type="match status" value="1"/>
</dbReference>
<dbReference type="InterPro" id="IPR042265">
    <property type="entry name" value="DPH1/DPH2_3"/>
</dbReference>
<dbReference type="InterPro" id="IPR016435">
    <property type="entry name" value="DPH1/DPH2"/>
</dbReference>
<comment type="caution">
    <text evidence="2">The sequence shown here is derived from an EMBL/GenBank/DDBJ whole genome shotgun (WGS) entry which is preliminary data.</text>
</comment>
<dbReference type="AlphaFoldDB" id="A0A0B2UKD3"/>
<reference evidence="2 3" key="1">
    <citation type="journal article" date="2014" name="MBio">
        <title>The Ordospora colligata genome; evolution of extreme reduction in microsporidia and host-to-parasite horizontal gene transfer.</title>
        <authorList>
            <person name="Pombert J.-F."/>
            <person name="Haag K.L."/>
            <person name="Beidas S."/>
            <person name="Ebert D."/>
            <person name="Keeling P.J."/>
        </authorList>
    </citation>
    <scope>NUCLEOTIDE SEQUENCE [LARGE SCALE GENOMIC DNA]</scope>
    <source>
        <strain evidence="2 3">OC4</strain>
    </source>
</reference>
<gene>
    <name evidence="2" type="ORF">M896_070380</name>
</gene>
<evidence type="ECO:0000313" key="2">
    <source>
        <dbReference type="EMBL" id="KHN69470.1"/>
    </source>
</evidence>
<dbReference type="Gene3D" id="3.40.50.11860">
    <property type="entry name" value="Diphthamide synthesis DPH1/DPH2 domain 3"/>
    <property type="match status" value="1"/>
</dbReference>
<dbReference type="EMBL" id="JOKQ01000007">
    <property type="protein sequence ID" value="KHN69470.1"/>
    <property type="molecule type" value="Genomic_DNA"/>
</dbReference>
<dbReference type="InParanoid" id="A0A0B2UKD3"/>
<dbReference type="GO" id="GO:0090560">
    <property type="term" value="F:2-(3-amino-3-carboxypropyl)histidine synthase activity"/>
    <property type="evidence" value="ECO:0007669"/>
    <property type="project" value="InterPro"/>
</dbReference>
<dbReference type="HOGENOM" id="CLU_068933_0_0_1"/>
<dbReference type="OrthoDB" id="449241at2759"/>
<dbReference type="VEuPathDB" id="MicrosporidiaDB:M896_070380"/>
<dbReference type="GO" id="GO:0017183">
    <property type="term" value="P:protein histidyl modification to diphthamide"/>
    <property type="evidence" value="ECO:0007669"/>
    <property type="project" value="InterPro"/>
</dbReference>
<evidence type="ECO:0000313" key="3">
    <source>
        <dbReference type="Proteomes" id="UP000031056"/>
    </source>
</evidence>
<dbReference type="STRING" id="1354746.A0A0B2UKD3"/>
<protein>
    <submittedName>
        <fullName evidence="2">Subunit DPH2 of diphthamide synthase</fullName>
    </submittedName>
</protein>
<proteinExistence type="predicted"/>
<organism evidence="2 3">
    <name type="scientific">Ordospora colligata OC4</name>
    <dbReference type="NCBI Taxonomy" id="1354746"/>
    <lineage>
        <taxon>Eukaryota</taxon>
        <taxon>Fungi</taxon>
        <taxon>Fungi incertae sedis</taxon>
        <taxon>Microsporidia</taxon>
        <taxon>Ordosporidae</taxon>
        <taxon>Ordospora</taxon>
    </lineage>
</organism>
<dbReference type="Pfam" id="PF01866">
    <property type="entry name" value="Diphthamide_syn"/>
    <property type="match status" value="1"/>
</dbReference>
<dbReference type="GeneID" id="26262007"/>